<evidence type="ECO:0000256" key="4">
    <source>
        <dbReference type="PROSITE-ProRule" id="PRU00433"/>
    </source>
</evidence>
<dbReference type="InterPro" id="IPR051395">
    <property type="entry name" value="Cytochrome_c_Peroxidase/MauG"/>
</dbReference>
<dbReference type="PROSITE" id="PS51007">
    <property type="entry name" value="CYTC"/>
    <property type="match status" value="2"/>
</dbReference>
<reference evidence="7" key="1">
    <citation type="journal article" date="2019" name="Int. J. Syst. Evol. Microbiol.">
        <title>The Global Catalogue of Microorganisms (GCM) 10K type strain sequencing project: providing services to taxonomists for standard genome sequencing and annotation.</title>
        <authorList>
            <consortium name="The Broad Institute Genomics Platform"/>
            <consortium name="The Broad Institute Genome Sequencing Center for Infectious Disease"/>
            <person name="Wu L."/>
            <person name="Ma J."/>
        </authorList>
    </citation>
    <scope>NUCLEOTIDE SEQUENCE [LARGE SCALE GENOMIC DNA]</scope>
    <source>
        <strain evidence="7">CGMCC 1.13718</strain>
    </source>
</reference>
<dbReference type="Pfam" id="PF21419">
    <property type="entry name" value="RoxA-like_Cyt-c"/>
    <property type="match status" value="1"/>
</dbReference>
<evidence type="ECO:0000313" key="6">
    <source>
        <dbReference type="EMBL" id="MFC6633119.1"/>
    </source>
</evidence>
<evidence type="ECO:0000256" key="2">
    <source>
        <dbReference type="ARBA" id="ARBA00022723"/>
    </source>
</evidence>
<sequence>MRIAYRVLAPLGSAASRTIHFLKSAALTLWHWIEGLVRAAANLWRALGPRWLRVCIALAAVVLVAHAKLAAFLKPNLTQETVYRVQYLNGGWSDRERQSYYYTPQGTELLGIEYDWFQNLELPLSQELLASERNMRGWGFVVDPNQRPSPLNPGNLPVGLTRHIDPASGRARLDIGCAACHTGELHYQGTALRVDGGQAMQSIPNAKRGEFITTLGASVFETLLNPAKWNRFATRLVGDDGARREALRTEFWQFAQRLKHFSETAGAPKYYPVEEGRGRTDAIGRIANVVFGYDLKQPENYRPADAPASYPFIWDIWRFDWVQYTGFTNQAMTRNVGESLGVLAPIKLVDDDGEVISGSEFGETTVDLDGMHCVEGLLRKLQPPKWPEDVLGEIDVARARAGKALFTDQCAFCHGPHVSEPYDWQLADGPDARLPGQLALNWQWDMAGEVTRRDGLAYRADWRETMWALPWIATDVVGTDPKLADNFVDNRYDISKLFPGEQPVNAGYGLQLLLNDLVPKLYRQWDIDDAQQVADFDGLNVPFRIENKRAYKSRPLHGVWATPPFLHNGSVPTIYDLLSPLRARPKTFYAGNREFDPNKLGYVTGQSPGSFLMDTSIDGNRNSGHLFTDVDMPGRIGKLLSEEERYAIIEYLKVMGNPEFDSALGGDPMNWASYSPAPARDSTQQACKSVHFSLGIDTGSETGQLLAQETAQ</sequence>
<keyword evidence="3 4" id="KW-0408">Iron</keyword>
<keyword evidence="1 4" id="KW-0349">Heme</keyword>
<keyword evidence="2 4" id="KW-0479">Metal-binding</keyword>
<gene>
    <name evidence="6" type="ORF">ACFQBM_07510</name>
</gene>
<accession>A0ABW1YK91</accession>
<organism evidence="6 7">
    <name type="scientific">Microbulbifer taiwanensis</name>
    <dbReference type="NCBI Taxonomy" id="986746"/>
    <lineage>
        <taxon>Bacteria</taxon>
        <taxon>Pseudomonadati</taxon>
        <taxon>Pseudomonadota</taxon>
        <taxon>Gammaproteobacteria</taxon>
        <taxon>Cellvibrionales</taxon>
        <taxon>Microbulbiferaceae</taxon>
        <taxon>Microbulbifer</taxon>
    </lineage>
</organism>
<feature type="domain" description="Cytochrome c" evidence="5">
    <location>
        <begin position="397"/>
        <end position="525"/>
    </location>
</feature>
<comment type="caution">
    <text evidence="6">The sequence shown here is derived from an EMBL/GenBank/DDBJ whole genome shotgun (WGS) entry which is preliminary data.</text>
</comment>
<proteinExistence type="predicted"/>
<protein>
    <submittedName>
        <fullName evidence="6">Di-heme-cytochrome C peroxidase</fullName>
    </submittedName>
</protein>
<dbReference type="Proteomes" id="UP001596425">
    <property type="component" value="Unassembled WGS sequence"/>
</dbReference>
<evidence type="ECO:0000313" key="7">
    <source>
        <dbReference type="Proteomes" id="UP001596425"/>
    </source>
</evidence>
<dbReference type="InterPro" id="IPR036909">
    <property type="entry name" value="Cyt_c-like_dom_sf"/>
</dbReference>
<name>A0ABW1YK91_9GAMM</name>
<evidence type="ECO:0000259" key="5">
    <source>
        <dbReference type="PROSITE" id="PS51007"/>
    </source>
</evidence>
<keyword evidence="7" id="KW-1185">Reference proteome</keyword>
<dbReference type="EMBL" id="JBHSVR010000001">
    <property type="protein sequence ID" value="MFC6633119.1"/>
    <property type="molecule type" value="Genomic_DNA"/>
</dbReference>
<evidence type="ECO:0000256" key="3">
    <source>
        <dbReference type="ARBA" id="ARBA00023004"/>
    </source>
</evidence>
<dbReference type="NCBIfam" id="NF040606">
    <property type="entry name" value="CytoC_perox"/>
    <property type="match status" value="1"/>
</dbReference>
<dbReference type="InterPro" id="IPR047758">
    <property type="entry name" value="CytoC_perox"/>
</dbReference>
<dbReference type="PANTHER" id="PTHR30600">
    <property type="entry name" value="CYTOCHROME C PEROXIDASE-RELATED"/>
    <property type="match status" value="1"/>
</dbReference>
<evidence type="ECO:0000256" key="1">
    <source>
        <dbReference type="ARBA" id="ARBA00022617"/>
    </source>
</evidence>
<feature type="domain" description="Cytochrome c" evidence="5">
    <location>
        <begin position="164"/>
        <end position="294"/>
    </location>
</feature>
<dbReference type="RefSeq" id="WP_193189389.1">
    <property type="nucleotide sequence ID" value="NZ_JACZFR010000006.1"/>
</dbReference>
<dbReference type="GO" id="GO:0004601">
    <property type="term" value="F:peroxidase activity"/>
    <property type="evidence" value="ECO:0007669"/>
    <property type="project" value="UniProtKB-KW"/>
</dbReference>
<dbReference type="Gene3D" id="1.10.760.10">
    <property type="entry name" value="Cytochrome c-like domain"/>
    <property type="match status" value="1"/>
</dbReference>
<dbReference type="PANTHER" id="PTHR30600:SF9">
    <property type="entry name" value="BLR7738 PROTEIN"/>
    <property type="match status" value="1"/>
</dbReference>
<keyword evidence="6" id="KW-0560">Oxidoreductase</keyword>
<dbReference type="SUPFAM" id="SSF46626">
    <property type="entry name" value="Cytochrome c"/>
    <property type="match status" value="2"/>
</dbReference>
<dbReference type="InterPro" id="IPR009056">
    <property type="entry name" value="Cyt_c-like_dom"/>
</dbReference>
<keyword evidence="6" id="KW-0575">Peroxidase</keyword>